<feature type="compositionally biased region" description="Polar residues" evidence="1">
    <location>
        <begin position="96"/>
        <end position="117"/>
    </location>
</feature>
<reference evidence="2 3" key="1">
    <citation type="submission" date="2019-07" db="EMBL/GenBank/DDBJ databases">
        <title>Finished genome of Venturia effusa.</title>
        <authorList>
            <person name="Young C.A."/>
            <person name="Cox M.P."/>
            <person name="Ganley A.R.D."/>
            <person name="David W.J."/>
        </authorList>
    </citation>
    <scope>NUCLEOTIDE SEQUENCE [LARGE SCALE GENOMIC DNA]</scope>
    <source>
        <strain evidence="3">albino</strain>
    </source>
</reference>
<feature type="region of interest" description="Disordered" evidence="1">
    <location>
        <begin position="1"/>
        <end position="38"/>
    </location>
</feature>
<gene>
    <name evidence="2" type="ORF">FKW77_009118</name>
</gene>
<proteinExistence type="predicted"/>
<dbReference type="STRING" id="50376.A0A517KX61"/>
<feature type="region of interest" description="Disordered" evidence="1">
    <location>
        <begin position="385"/>
        <end position="406"/>
    </location>
</feature>
<dbReference type="Proteomes" id="UP000316270">
    <property type="component" value="Chromosome 1"/>
</dbReference>
<evidence type="ECO:0000256" key="1">
    <source>
        <dbReference type="SAM" id="MobiDB-lite"/>
    </source>
</evidence>
<sequence length="406" mass="43158">MANDASNEAATARDQGKGKALNGGVERGATASRVESSLTERLVKSATGLLRNTVGSSNGHAPGLIVSSTSLGSKAQSSGSSSVVTGWTETGAVRSMNGTSAGQQESFRTANNQSSNTEDFEHFLSSPSGSTRPYAPLEGLKNAYQADDNLAFQPTHFQKLVSSSRDASQQNVSAPTEVRDGAVVRDLRSDPASHSAFTDDTDDMSTNRFGANQTSSLVFPLDDGAEVRDLLSQATTETAFDDGVNDSSTAELSQNPIKLEQEIITAIKSDLPSPPTHKDVPTNHPLSLRPLLDVEKKSLPRDVQGYLQRLSVDPKRVAGMPREGREEWLADWEDVLSGYSDQVWGDILPIVHAATSELREVRNGSASLDPKTIARLNMIFGHVSQNGTPPSPGAGFAKRANKPNGG</sequence>
<dbReference type="EMBL" id="CP042185">
    <property type="protein sequence ID" value="QDS67974.1"/>
    <property type="molecule type" value="Genomic_DNA"/>
</dbReference>
<dbReference type="AlphaFoldDB" id="A0A517KX61"/>
<evidence type="ECO:0000313" key="2">
    <source>
        <dbReference type="EMBL" id="QDS67974.1"/>
    </source>
</evidence>
<accession>A0A517KX61</accession>
<name>A0A517KX61_9PEZI</name>
<organism evidence="2 3">
    <name type="scientific">Venturia effusa</name>
    <dbReference type="NCBI Taxonomy" id="50376"/>
    <lineage>
        <taxon>Eukaryota</taxon>
        <taxon>Fungi</taxon>
        <taxon>Dikarya</taxon>
        <taxon>Ascomycota</taxon>
        <taxon>Pezizomycotina</taxon>
        <taxon>Dothideomycetes</taxon>
        <taxon>Pleosporomycetidae</taxon>
        <taxon>Venturiales</taxon>
        <taxon>Venturiaceae</taxon>
        <taxon>Venturia</taxon>
    </lineage>
</organism>
<evidence type="ECO:0000313" key="3">
    <source>
        <dbReference type="Proteomes" id="UP000316270"/>
    </source>
</evidence>
<keyword evidence="3" id="KW-1185">Reference proteome</keyword>
<protein>
    <submittedName>
        <fullName evidence="2">Uncharacterized protein</fullName>
    </submittedName>
</protein>
<feature type="region of interest" description="Disordered" evidence="1">
    <location>
        <begin position="94"/>
        <end position="132"/>
    </location>
</feature>
<dbReference type="OrthoDB" id="5337545at2759"/>